<organism evidence="1 2">
    <name type="scientific">Entamoeba nuttalli</name>
    <dbReference type="NCBI Taxonomy" id="412467"/>
    <lineage>
        <taxon>Eukaryota</taxon>
        <taxon>Amoebozoa</taxon>
        <taxon>Evosea</taxon>
        <taxon>Archamoebae</taxon>
        <taxon>Mastigamoebida</taxon>
        <taxon>Entamoebidae</taxon>
        <taxon>Entamoeba</taxon>
    </lineage>
</organism>
<evidence type="ECO:0000313" key="2">
    <source>
        <dbReference type="Proteomes" id="UP001628156"/>
    </source>
</evidence>
<dbReference type="EMBL" id="BAAFRS010000127">
    <property type="protein sequence ID" value="GAB1223012.1"/>
    <property type="molecule type" value="Genomic_DNA"/>
</dbReference>
<dbReference type="Proteomes" id="UP001628156">
    <property type="component" value="Unassembled WGS sequence"/>
</dbReference>
<protein>
    <submittedName>
        <fullName evidence="1">Uncharacterized protein</fullName>
    </submittedName>
</protein>
<keyword evidence="2" id="KW-1185">Reference proteome</keyword>
<name>A0ABQ0DJI2_9EUKA</name>
<sequence>MDVLVTIMIFTKDFETPANMTHEALNKKHYKTPTNFINSLRLFVDVVLERSYPDIFSYEPSLKRLIEMCWKQELKERFVSF</sequence>
<accession>A0ABQ0DJI2</accession>
<comment type="caution">
    <text evidence="1">The sequence shown here is derived from an EMBL/GenBank/DDBJ whole genome shotgun (WGS) entry which is preliminary data.</text>
</comment>
<proteinExistence type="predicted"/>
<evidence type="ECO:0000313" key="1">
    <source>
        <dbReference type="EMBL" id="GAB1223012.1"/>
    </source>
</evidence>
<reference evidence="1 2" key="1">
    <citation type="journal article" date="2019" name="PLoS Negl. Trop. Dis.">
        <title>Whole genome sequencing of Entamoeba nuttalli reveals mammalian host-related molecular signatures and a novel octapeptide-repeat surface protein.</title>
        <authorList>
            <person name="Tanaka M."/>
            <person name="Makiuchi T."/>
            <person name="Komiyama T."/>
            <person name="Shiina T."/>
            <person name="Osaki K."/>
            <person name="Tachibana H."/>
        </authorList>
    </citation>
    <scope>NUCLEOTIDE SEQUENCE [LARGE SCALE GENOMIC DNA]</scope>
    <source>
        <strain evidence="1 2">P19-061405</strain>
    </source>
</reference>
<gene>
    <name evidence="1" type="ORF">ENUP19_0127G0004</name>
</gene>